<feature type="compositionally biased region" description="Low complexity" evidence="2">
    <location>
        <begin position="520"/>
        <end position="532"/>
    </location>
</feature>
<dbReference type="InParanoid" id="A0A1X7VXL0"/>
<dbReference type="Proteomes" id="UP000007879">
    <property type="component" value="Unassembled WGS sequence"/>
</dbReference>
<dbReference type="PROSITE" id="PS51145">
    <property type="entry name" value="ZU5"/>
    <property type="match status" value="1"/>
</dbReference>
<evidence type="ECO:0000313" key="5">
    <source>
        <dbReference type="Proteomes" id="UP000007879"/>
    </source>
</evidence>
<dbReference type="SMART" id="SM00218">
    <property type="entry name" value="ZU5"/>
    <property type="match status" value="1"/>
</dbReference>
<feature type="compositionally biased region" description="Low complexity" evidence="2">
    <location>
        <begin position="454"/>
        <end position="465"/>
    </location>
</feature>
<feature type="region of interest" description="Disordered" evidence="2">
    <location>
        <begin position="426"/>
        <end position="473"/>
    </location>
</feature>
<dbReference type="PANTHER" id="PTHR12582:SF41">
    <property type="entry name" value="UNC5C-LIKE PROTEIN"/>
    <property type="match status" value="1"/>
</dbReference>
<feature type="compositionally biased region" description="Basic and acidic residues" evidence="2">
    <location>
        <begin position="141"/>
        <end position="158"/>
    </location>
</feature>
<keyword evidence="1" id="KW-0217">Developmental protein</keyword>
<feature type="compositionally biased region" description="Polar residues" evidence="2">
    <location>
        <begin position="855"/>
        <end position="864"/>
    </location>
</feature>
<dbReference type="OrthoDB" id="5973910at2759"/>
<evidence type="ECO:0000313" key="4">
    <source>
        <dbReference type="EnsemblMetazoa" id="Aqu2.1.44149_001"/>
    </source>
</evidence>
<feature type="region of interest" description="Disordered" evidence="2">
    <location>
        <begin position="689"/>
        <end position="713"/>
    </location>
</feature>
<feature type="region of interest" description="Disordered" evidence="2">
    <location>
        <begin position="1219"/>
        <end position="1241"/>
    </location>
</feature>
<comment type="function">
    <text evidence="1">Receptor for netrin required for axon guidance. Mediates axon repulsion of neuronal growth cones in the developing nervous system upon ligand binding.</text>
</comment>
<comment type="similarity">
    <text evidence="1">Belongs to the unc-5 family.</text>
</comment>
<feature type="compositionally biased region" description="Basic and acidic residues" evidence="2">
    <location>
        <begin position="561"/>
        <end position="572"/>
    </location>
</feature>
<keyword evidence="1" id="KW-0393">Immunoglobulin domain</keyword>
<feature type="compositionally biased region" description="Polar residues" evidence="2">
    <location>
        <begin position="165"/>
        <end position="174"/>
    </location>
</feature>
<feature type="compositionally biased region" description="Acidic residues" evidence="2">
    <location>
        <begin position="376"/>
        <end position="387"/>
    </location>
</feature>
<name>A0A1X7VXL0_AMPQE</name>
<dbReference type="STRING" id="400682.A0A1X7VXL0"/>
<reference evidence="4" key="2">
    <citation type="submission" date="2017-05" db="UniProtKB">
        <authorList>
            <consortium name="EnsemblMetazoa"/>
        </authorList>
    </citation>
    <scope>IDENTIFICATION</scope>
</reference>
<feature type="compositionally biased region" description="Basic and acidic residues" evidence="2">
    <location>
        <begin position="279"/>
        <end position="293"/>
    </location>
</feature>
<feature type="region of interest" description="Disordered" evidence="2">
    <location>
        <begin position="1106"/>
        <end position="1127"/>
    </location>
</feature>
<evidence type="ECO:0000259" key="3">
    <source>
        <dbReference type="PROSITE" id="PS51145"/>
    </source>
</evidence>
<dbReference type="KEGG" id="aqu:100635004"/>
<feature type="compositionally biased region" description="Polar residues" evidence="2">
    <location>
        <begin position="354"/>
        <end position="365"/>
    </location>
</feature>
<dbReference type="Gene3D" id="2.60.220.30">
    <property type="match status" value="1"/>
</dbReference>
<dbReference type="EnsemblMetazoa" id="Aqu2.1.44149_001">
    <property type="protein sequence ID" value="Aqu2.1.44149_001"/>
    <property type="gene ID" value="Aqu2.1.44149"/>
</dbReference>
<feature type="region of interest" description="Disordered" evidence="2">
    <location>
        <begin position="507"/>
        <end position="588"/>
    </location>
</feature>
<dbReference type="eggNOG" id="KOG1480">
    <property type="taxonomic scope" value="Eukaryota"/>
</dbReference>
<dbReference type="GO" id="GO:0005886">
    <property type="term" value="C:plasma membrane"/>
    <property type="evidence" value="ECO:0007669"/>
    <property type="project" value="UniProtKB-SubCell"/>
</dbReference>
<dbReference type="PANTHER" id="PTHR12582">
    <property type="entry name" value="NETRIN RECEPTOR UNC5"/>
    <property type="match status" value="1"/>
</dbReference>
<feature type="compositionally biased region" description="Polar residues" evidence="2">
    <location>
        <begin position="693"/>
        <end position="703"/>
    </location>
</feature>
<feature type="domain" description="ZU5" evidence="3">
    <location>
        <begin position="1168"/>
        <end position="1310"/>
    </location>
</feature>
<feature type="region of interest" description="Disordered" evidence="2">
    <location>
        <begin position="764"/>
        <end position="788"/>
    </location>
</feature>
<feature type="compositionally biased region" description="Polar residues" evidence="2">
    <location>
        <begin position="1"/>
        <end position="22"/>
    </location>
</feature>
<dbReference type="InterPro" id="IPR000906">
    <property type="entry name" value="ZU5_dom"/>
</dbReference>
<feature type="compositionally biased region" description="Polar residues" evidence="2">
    <location>
        <begin position="1109"/>
        <end position="1124"/>
    </location>
</feature>
<evidence type="ECO:0000256" key="2">
    <source>
        <dbReference type="SAM" id="MobiDB-lite"/>
    </source>
</evidence>
<feature type="compositionally biased region" description="Polar residues" evidence="2">
    <location>
        <begin position="294"/>
        <end position="312"/>
    </location>
</feature>
<feature type="region of interest" description="Disordered" evidence="2">
    <location>
        <begin position="252"/>
        <end position="387"/>
    </location>
</feature>
<feature type="compositionally biased region" description="Basic and acidic residues" evidence="2">
    <location>
        <begin position="429"/>
        <end position="442"/>
    </location>
</feature>
<keyword evidence="5" id="KW-1185">Reference proteome</keyword>
<dbReference type="GO" id="GO:0005042">
    <property type="term" value="F:netrin receptor activity"/>
    <property type="evidence" value="ECO:0007669"/>
    <property type="project" value="UniProtKB-UniRule"/>
</dbReference>
<organism evidence="4">
    <name type="scientific">Amphimedon queenslandica</name>
    <name type="common">Sponge</name>
    <dbReference type="NCBI Taxonomy" id="400682"/>
    <lineage>
        <taxon>Eukaryota</taxon>
        <taxon>Metazoa</taxon>
        <taxon>Porifera</taxon>
        <taxon>Demospongiae</taxon>
        <taxon>Heteroscleromorpha</taxon>
        <taxon>Haplosclerida</taxon>
        <taxon>Niphatidae</taxon>
        <taxon>Amphimedon</taxon>
    </lineage>
</organism>
<dbReference type="Pfam" id="PF00791">
    <property type="entry name" value="ZU5"/>
    <property type="match status" value="1"/>
</dbReference>
<feature type="compositionally biased region" description="Low complexity" evidence="2">
    <location>
        <begin position="86"/>
        <end position="101"/>
    </location>
</feature>
<keyword evidence="1" id="KW-0675">Receptor</keyword>
<dbReference type="EnsemblMetazoa" id="XM_003382395.3">
    <property type="protein sequence ID" value="XP_003382443.3"/>
    <property type="gene ID" value="LOC100635004"/>
</dbReference>
<feature type="region of interest" description="Disordered" evidence="2">
    <location>
        <begin position="1"/>
        <end position="187"/>
    </location>
</feature>
<accession>A0A1X7VXL0</accession>
<evidence type="ECO:0000256" key="1">
    <source>
        <dbReference type="RuleBase" id="RU367033"/>
    </source>
</evidence>
<feature type="compositionally biased region" description="Basic and acidic residues" evidence="2">
    <location>
        <begin position="819"/>
        <end position="830"/>
    </location>
</feature>
<feature type="region of interest" description="Disordered" evidence="2">
    <location>
        <begin position="819"/>
        <end position="864"/>
    </location>
</feature>
<comment type="subcellular location">
    <subcellularLocation>
        <location evidence="1">Cell membrane</location>
        <topology evidence="1">Single-pass type I membrane protein</topology>
    </subcellularLocation>
</comment>
<proteinExistence type="inferred from homology"/>
<reference evidence="5" key="1">
    <citation type="journal article" date="2010" name="Nature">
        <title>The Amphimedon queenslandica genome and the evolution of animal complexity.</title>
        <authorList>
            <person name="Srivastava M."/>
            <person name="Simakov O."/>
            <person name="Chapman J."/>
            <person name="Fahey B."/>
            <person name="Gauthier M.E."/>
            <person name="Mitros T."/>
            <person name="Richards G.S."/>
            <person name="Conaco C."/>
            <person name="Dacre M."/>
            <person name="Hellsten U."/>
            <person name="Larroux C."/>
            <person name="Putnam N.H."/>
            <person name="Stanke M."/>
            <person name="Adamska M."/>
            <person name="Darling A."/>
            <person name="Degnan S.M."/>
            <person name="Oakley T.H."/>
            <person name="Plachetzki D.C."/>
            <person name="Zhai Y."/>
            <person name="Adamski M."/>
            <person name="Calcino A."/>
            <person name="Cummins S.F."/>
            <person name="Goodstein D.M."/>
            <person name="Harris C."/>
            <person name="Jackson D.J."/>
            <person name="Leys S.P."/>
            <person name="Shu S."/>
            <person name="Woodcroft B.J."/>
            <person name="Vervoort M."/>
            <person name="Kosik K.S."/>
            <person name="Manning G."/>
            <person name="Degnan B.M."/>
            <person name="Rokhsar D.S."/>
        </authorList>
    </citation>
    <scope>NUCLEOTIDE SEQUENCE [LARGE SCALE GENOMIC DNA]</scope>
</reference>
<feature type="compositionally biased region" description="Polar residues" evidence="2">
    <location>
        <begin position="533"/>
        <end position="560"/>
    </location>
</feature>
<dbReference type="InterPro" id="IPR037936">
    <property type="entry name" value="UNC5A-D"/>
</dbReference>
<protein>
    <recommendedName>
        <fullName evidence="1">Netrin receptor UNC5</fullName>
    </recommendedName>
</protein>
<sequence length="1490" mass="163343">MSTAVALQLPINSMETSNQMNEEGSGDNVMAELQSKLKGRGKINPTHTTSIRMSGGRGKQEESVGEGSSHILKEVTLKTPVPPTLLPEDTSSSGPVSGKSVKMMKLRIESTSPDIESRQSSGQNYSPNDCNHTPTTIQVDITERPDNVESPNENERKKPMVFSGHSLSSSFIQDSKSKAESSPVRKYSAPLDKATCVAKNKASNLSAVTKGKGDGVSDEGGVGVRELARIFSARSKETSKEKVTGLHRKTVPKGIHWSASSQSSLTPVVGDRLGATPGEKGKADQECKQDDSCVKSNFSSKTVKEQLTTVSPKKNDSHYENMFAGDWTSPTKPSPSQPSNGSEKGARRPVPTPRKSTSPSASSANEYLKEERSDSSEGESEDEEYVYELIEELRKNRDRGTKDPNCHNLKKLQSELELLEGIISLPPLGEDKESAETREAVDPHTTGKNKAKVSKSSSSASSIAKRNTPKLLKELRKGVVTDVEKPLEEEYITMSSIRPLMLTLSSTQEESEYHTPVIPTNKTNSKTSLNSNAGSPTRTPSNAMRGNVTASPVNVRPSSSLKEEKEENKEQNKYLTMKRPTEEEEMSRGEEQNQYMTMRHPSVLLKPVTQQGGGGGAGKGLSDWKRSQGSIFASEMINFMDQQESLYCKIPERRPITLDDISCPTTESLSDDTTSEKYIDVCNIPFKPHPSPVKQTTPISSRHQFPPPIPNRPLVGPAAPKITRSNPIFSSKVGKDSIHFTGGDFPPPLLPPKSESLLREQGIFEPSKSPPLVGGKGGGKVKSKSEKKAGRIINRSPILEAPPKPDSAKNLIRALKKEAFATKSNPEPRRPLPLPASASVSSRKTSEAVMPDCTSLDSKSTPLQHATSSPNFLLVNKPSSPIPIAASVPTDTPKLSLLSGSSPPLPLFSSSPGFERKGVVRRKQNKKAADISRKINRDSLAVILCNKDIITEQLKQKSIDRKETRADWLSSSPSHSPQKDTLVHSLGQILVDISSLLDDKEDHLKDDGANDEDSLVDLIESELNVALHNNPSYTTSFNNVNSTEEDEDYNVVITDKDVQDVVKYFDENRSDESATDDFDSPRAQNKAALSRSFSDAMLIDSPDDILRSDSVSSLPDTNDHSSSPSDEEYMEILDVSKSITVAAEKLAIRRGSSINAPLMPSDRKHSLPNGVGYFTSSGGIITSKTSGVVVEVPPGVVPKGRRQKLWFEVHQSVYRDTDPEDAYSAFSNPGNESKSDNMKKKESKIQLSPIVFIGPPDAILRKPLKINIPHCVPTDTSAWHVKIQGRGHNSRSDEWVSLTQASGHFLPRPGTNKKSFKNSTYQIHPNYARIKTKIPGCFRLVGRPIAQNPNKVVKKMVCSIYTETQRESSVDDMPTRVKVFFVNAVLDSVEALDRALTSEGYSCLERNIPMVVYGNKTDLEVSIITETFQQKRTILHSQVIPYAMFWRATRIGSARITLDVDGAILKRNKLLKLTVSQSSMETLEMEFMLP</sequence>
<gene>
    <name evidence="4" type="primary">100635004</name>
</gene>
<feature type="compositionally biased region" description="Polar residues" evidence="2">
    <location>
        <begin position="109"/>
        <end position="139"/>
    </location>
</feature>